<reference evidence="10 11" key="1">
    <citation type="submission" date="2016-08" db="EMBL/GenBank/DDBJ databases">
        <title>A Parts List for Fungal Cellulosomes Revealed by Comparative Genomics.</title>
        <authorList>
            <consortium name="DOE Joint Genome Institute"/>
            <person name="Haitjema C.H."/>
            <person name="Gilmore S.P."/>
            <person name="Henske J.K."/>
            <person name="Solomon K.V."/>
            <person name="De Groot R."/>
            <person name="Kuo A."/>
            <person name="Mondo S.J."/>
            <person name="Salamov A.A."/>
            <person name="Labutti K."/>
            <person name="Zhao Z."/>
            <person name="Chiniquy J."/>
            <person name="Barry K."/>
            <person name="Brewer H.M."/>
            <person name="Purvine S.O."/>
            <person name="Wright A.T."/>
            <person name="Boxma B."/>
            <person name="Van Alen T."/>
            <person name="Hackstein J.H."/>
            <person name="Baker S.E."/>
            <person name="Grigoriev I.V."/>
            <person name="O'Malley M.A."/>
        </authorList>
    </citation>
    <scope>NUCLEOTIDE SEQUENCE [LARGE SCALE GENOMIC DNA]</scope>
    <source>
        <strain evidence="10 11">G1</strain>
    </source>
</reference>
<keyword evidence="2 7" id="KW-0147">Chitin-binding</keyword>
<evidence type="ECO:0000256" key="6">
    <source>
        <dbReference type="ARBA" id="ARBA00023277"/>
    </source>
</evidence>
<dbReference type="PROSITE" id="PS50941">
    <property type="entry name" value="CHIT_BIND_I_2"/>
    <property type="match status" value="1"/>
</dbReference>
<feature type="disulfide bond" evidence="7">
    <location>
        <begin position="214"/>
        <end position="226"/>
    </location>
</feature>
<keyword evidence="11" id="KW-1185">Reference proteome</keyword>
<dbReference type="GO" id="GO:0046872">
    <property type="term" value="F:metal ion binding"/>
    <property type="evidence" value="ECO:0007669"/>
    <property type="project" value="UniProtKB-KW"/>
</dbReference>
<evidence type="ECO:0000256" key="3">
    <source>
        <dbReference type="ARBA" id="ARBA00022723"/>
    </source>
</evidence>
<keyword evidence="7" id="KW-1015">Disulfide bond</keyword>
<feature type="disulfide bond" evidence="7">
    <location>
        <begin position="219"/>
        <end position="233"/>
    </location>
</feature>
<dbReference type="STRING" id="1754190.A0A1Y2FVB4"/>
<dbReference type="Pfam" id="PF00187">
    <property type="entry name" value="Chitin_bind_1"/>
    <property type="match status" value="1"/>
</dbReference>
<evidence type="ECO:0000259" key="9">
    <source>
        <dbReference type="PROSITE" id="PS50941"/>
    </source>
</evidence>
<feature type="non-terminal residue" evidence="10">
    <location>
        <position position="244"/>
    </location>
</feature>
<protein>
    <recommendedName>
        <fullName evidence="9">Chitin-binding type-1 domain-containing protein</fullName>
    </recommendedName>
</protein>
<dbReference type="InterPro" id="IPR036861">
    <property type="entry name" value="Endochitinase-like_sf"/>
</dbReference>
<accession>A0A1Y2FVB4</accession>
<keyword evidence="5" id="KW-0378">Hydrolase</keyword>
<proteinExistence type="predicted"/>
<dbReference type="SMART" id="SM00270">
    <property type="entry name" value="ChtBD1"/>
    <property type="match status" value="1"/>
</dbReference>
<evidence type="ECO:0000256" key="1">
    <source>
        <dbReference type="ARBA" id="ARBA00001941"/>
    </source>
</evidence>
<keyword evidence="6" id="KW-0119">Carbohydrate metabolism</keyword>
<organism evidence="10 11">
    <name type="scientific">Neocallimastix californiae</name>
    <dbReference type="NCBI Taxonomy" id="1754190"/>
    <lineage>
        <taxon>Eukaryota</taxon>
        <taxon>Fungi</taxon>
        <taxon>Fungi incertae sedis</taxon>
        <taxon>Chytridiomycota</taxon>
        <taxon>Chytridiomycota incertae sedis</taxon>
        <taxon>Neocallimastigomycetes</taxon>
        <taxon>Neocallimastigales</taxon>
        <taxon>Neocallimastigaceae</taxon>
        <taxon>Neocallimastix</taxon>
    </lineage>
</organism>
<dbReference type="CDD" id="cd00035">
    <property type="entry name" value="ChtBD1"/>
    <property type="match status" value="1"/>
</dbReference>
<keyword evidence="3" id="KW-0479">Metal-binding</keyword>
<comment type="cofactor">
    <cofactor evidence="1">
        <name>Co(2+)</name>
        <dbReference type="ChEBI" id="CHEBI:48828"/>
    </cofactor>
</comment>
<dbReference type="GO" id="GO:0016787">
    <property type="term" value="F:hydrolase activity"/>
    <property type="evidence" value="ECO:0007669"/>
    <property type="project" value="UniProtKB-KW"/>
</dbReference>
<sequence length="244" mass="27574">MKLSMSMNIFYITILSLFFIESILGRSIVNENVKFTAVNFHGNKHAMYYLTAESLEPGSKLLVNKNKNYYTWYLTTLSDPSKVYLSNSLVGSFGGVTDLCISLSEEKNFFGNNYLNIVRCADSKYKFKYLDLDPEEPYLKIIKIFNLDDTPLTDSDGNEYCVYYDGYPSIDKCGDPRYNFNLSWTMTVLGDINKPFQQSNDGSCGNLINGFFTCPGNYCCSQFGFCGTSSLHCGQGCQPEYGHC</sequence>
<name>A0A1Y2FVB4_9FUNG</name>
<dbReference type="InterPro" id="IPR001002">
    <property type="entry name" value="Chitin-bd_1"/>
</dbReference>
<feature type="domain" description="Chitin-binding type-1" evidence="9">
    <location>
        <begin position="201"/>
        <end position="244"/>
    </location>
</feature>
<keyword evidence="4 8" id="KW-0732">Signal</keyword>
<dbReference type="SUPFAM" id="SSF57016">
    <property type="entry name" value="Plant lectins/antimicrobial peptides"/>
    <property type="match status" value="1"/>
</dbReference>
<evidence type="ECO:0000256" key="7">
    <source>
        <dbReference type="PROSITE-ProRule" id="PRU00261"/>
    </source>
</evidence>
<dbReference type="Proteomes" id="UP000193920">
    <property type="component" value="Unassembled WGS sequence"/>
</dbReference>
<feature type="chain" id="PRO_5013367919" description="Chitin-binding type-1 domain-containing protein" evidence="8">
    <location>
        <begin position="26"/>
        <end position="244"/>
    </location>
</feature>
<dbReference type="PANTHER" id="PTHR46471">
    <property type="entry name" value="CHITIN DEACETYLASE"/>
    <property type="match status" value="1"/>
</dbReference>
<gene>
    <name evidence="10" type="ORF">LY90DRAFT_696657</name>
</gene>
<comment type="caution">
    <text evidence="10">The sequence shown here is derived from an EMBL/GenBank/DDBJ whole genome shotgun (WGS) entry which is preliminary data.</text>
</comment>
<dbReference type="Gene3D" id="3.30.60.10">
    <property type="entry name" value="Endochitinase-like"/>
    <property type="match status" value="1"/>
</dbReference>
<evidence type="ECO:0000313" key="11">
    <source>
        <dbReference type="Proteomes" id="UP000193920"/>
    </source>
</evidence>
<dbReference type="OrthoDB" id="2139884at2759"/>
<dbReference type="EMBL" id="MCOG01000001">
    <property type="protein sequence ID" value="ORY87244.1"/>
    <property type="molecule type" value="Genomic_DNA"/>
</dbReference>
<dbReference type="AlphaFoldDB" id="A0A1Y2FVB4"/>
<feature type="signal peptide" evidence="8">
    <location>
        <begin position="1"/>
        <end position="25"/>
    </location>
</feature>
<comment type="caution">
    <text evidence="7">Lacks conserved residue(s) required for the propagation of feature annotation.</text>
</comment>
<evidence type="ECO:0000256" key="5">
    <source>
        <dbReference type="ARBA" id="ARBA00022801"/>
    </source>
</evidence>
<evidence type="ECO:0000313" key="10">
    <source>
        <dbReference type="EMBL" id="ORY87244.1"/>
    </source>
</evidence>
<dbReference type="GO" id="GO:0008061">
    <property type="term" value="F:chitin binding"/>
    <property type="evidence" value="ECO:0007669"/>
    <property type="project" value="UniProtKB-UniRule"/>
</dbReference>
<evidence type="ECO:0000256" key="2">
    <source>
        <dbReference type="ARBA" id="ARBA00022669"/>
    </source>
</evidence>
<dbReference type="PANTHER" id="PTHR46471:SF2">
    <property type="entry name" value="CHITIN DEACETYLASE-RELATED"/>
    <property type="match status" value="1"/>
</dbReference>
<evidence type="ECO:0000256" key="8">
    <source>
        <dbReference type="SAM" id="SignalP"/>
    </source>
</evidence>
<evidence type="ECO:0000256" key="4">
    <source>
        <dbReference type="ARBA" id="ARBA00022729"/>
    </source>
</evidence>